<accession>A0A931D4R9</accession>
<gene>
    <name evidence="2" type="ORF">IW252_001171</name>
</gene>
<feature type="region of interest" description="Disordered" evidence="1">
    <location>
        <begin position="196"/>
        <end position="223"/>
    </location>
</feature>
<comment type="caution">
    <text evidence="2">The sequence shown here is derived from an EMBL/GenBank/DDBJ whole genome shotgun (WGS) entry which is preliminary data.</text>
</comment>
<proteinExistence type="predicted"/>
<evidence type="ECO:0000256" key="1">
    <source>
        <dbReference type="SAM" id="MobiDB-lite"/>
    </source>
</evidence>
<dbReference type="AlphaFoldDB" id="A0A931D4R9"/>
<dbReference type="EMBL" id="JADOTZ010000001">
    <property type="protein sequence ID" value="MBG6084404.1"/>
    <property type="molecule type" value="Genomic_DNA"/>
</dbReference>
<reference evidence="2" key="1">
    <citation type="submission" date="2020-11" db="EMBL/GenBank/DDBJ databases">
        <title>Sequencing the genomes of 1000 actinobacteria strains.</title>
        <authorList>
            <person name="Klenk H.-P."/>
        </authorList>
    </citation>
    <scope>NUCLEOTIDE SEQUENCE</scope>
    <source>
        <strain evidence="2">DSM 26152</strain>
    </source>
</reference>
<keyword evidence="3" id="KW-1185">Reference proteome</keyword>
<sequence length="223" mass="24514">MATSAASWIPRVLHVFEPDDMDIRSWPAEGRPFVLVPDGGTFRFGRAARWKDEQVLVDFPARTLNAFENNSTWLHISQLERVPGMMPECAAARTGYDAFDVLWKSDRCPLATAQASLRISCMDLDLMNQPLSEPPKQRALVLPRAPITCVICGAQVPPMRVVGAAPPVLTRSARTSAGMLYGRSCRLRACPSTSRAMRRFSGSTLKASQGRKSRRGSASLPRG</sequence>
<name>A0A931D4R9_9MICC</name>
<dbReference type="Proteomes" id="UP000625033">
    <property type="component" value="Unassembled WGS sequence"/>
</dbReference>
<evidence type="ECO:0000313" key="2">
    <source>
        <dbReference type="EMBL" id="MBG6084404.1"/>
    </source>
</evidence>
<protein>
    <submittedName>
        <fullName evidence="2">Uncharacterized protein</fullName>
    </submittedName>
</protein>
<organism evidence="2 3">
    <name type="scientific">Zhihengliuella flava</name>
    <dbReference type="NCBI Taxonomy" id="1285193"/>
    <lineage>
        <taxon>Bacteria</taxon>
        <taxon>Bacillati</taxon>
        <taxon>Actinomycetota</taxon>
        <taxon>Actinomycetes</taxon>
        <taxon>Micrococcales</taxon>
        <taxon>Micrococcaceae</taxon>
        <taxon>Zhihengliuella</taxon>
    </lineage>
</organism>
<feature type="compositionally biased region" description="Polar residues" evidence="1">
    <location>
        <begin position="196"/>
        <end position="207"/>
    </location>
</feature>
<evidence type="ECO:0000313" key="3">
    <source>
        <dbReference type="Proteomes" id="UP000625033"/>
    </source>
</evidence>